<gene>
    <name evidence="2" type="ORF">KQX54_004283</name>
</gene>
<dbReference type="Proteomes" id="UP000826195">
    <property type="component" value="Unassembled WGS sequence"/>
</dbReference>
<dbReference type="EMBL" id="JAHXZJ010000747">
    <property type="protein sequence ID" value="KAH0557333.1"/>
    <property type="molecule type" value="Genomic_DNA"/>
</dbReference>
<feature type="compositionally biased region" description="Basic and acidic residues" evidence="1">
    <location>
        <begin position="8"/>
        <end position="31"/>
    </location>
</feature>
<proteinExistence type="predicted"/>
<name>A0AAV7ISL3_COTGL</name>
<evidence type="ECO:0000313" key="3">
    <source>
        <dbReference type="Proteomes" id="UP000826195"/>
    </source>
</evidence>
<dbReference type="AlphaFoldDB" id="A0AAV7ISL3"/>
<feature type="region of interest" description="Disordered" evidence="1">
    <location>
        <begin position="1"/>
        <end position="31"/>
    </location>
</feature>
<reference evidence="2 3" key="1">
    <citation type="journal article" date="2021" name="J. Hered.">
        <title>A chromosome-level genome assembly of the parasitoid wasp, Cotesia glomerata (Hymenoptera: Braconidae).</title>
        <authorList>
            <person name="Pinto B.J."/>
            <person name="Weis J.J."/>
            <person name="Gamble T."/>
            <person name="Ode P.J."/>
            <person name="Paul R."/>
            <person name="Zaspel J.M."/>
        </authorList>
    </citation>
    <scope>NUCLEOTIDE SEQUENCE [LARGE SCALE GENOMIC DNA]</scope>
    <source>
        <strain evidence="2">CgM1</strain>
    </source>
</reference>
<evidence type="ECO:0000313" key="2">
    <source>
        <dbReference type="EMBL" id="KAH0557333.1"/>
    </source>
</evidence>
<keyword evidence="3" id="KW-1185">Reference proteome</keyword>
<protein>
    <submittedName>
        <fullName evidence="2">Uncharacterized protein</fullName>
    </submittedName>
</protein>
<organism evidence="2 3">
    <name type="scientific">Cotesia glomerata</name>
    <name type="common">Lepidopteran parasitic wasp</name>
    <name type="synonym">Apanteles glomeratus</name>
    <dbReference type="NCBI Taxonomy" id="32391"/>
    <lineage>
        <taxon>Eukaryota</taxon>
        <taxon>Metazoa</taxon>
        <taxon>Ecdysozoa</taxon>
        <taxon>Arthropoda</taxon>
        <taxon>Hexapoda</taxon>
        <taxon>Insecta</taxon>
        <taxon>Pterygota</taxon>
        <taxon>Neoptera</taxon>
        <taxon>Endopterygota</taxon>
        <taxon>Hymenoptera</taxon>
        <taxon>Apocrita</taxon>
        <taxon>Ichneumonoidea</taxon>
        <taxon>Braconidae</taxon>
        <taxon>Microgastrinae</taxon>
        <taxon>Cotesia</taxon>
    </lineage>
</organism>
<accession>A0AAV7ISL3</accession>
<comment type="caution">
    <text evidence="2">The sequence shown here is derived from an EMBL/GenBank/DDBJ whole genome shotgun (WGS) entry which is preliminary data.</text>
</comment>
<sequence>MNPQKPYRYADSDKNSNNDESHEHNENNELQNAREKIIKFDFSIDIKEVFEDFNKRLNDPQKPQPRKLLITRIRQLINEKDTLNKNMSTIIKAYITRNVATLYVPSKKTNKANQNKPIFKMTAFYSCIEDAMRQVLKGKLGNDLSDKEILDAMASSLRNSRDWDGHRLLRTLKPNPTTAE</sequence>
<evidence type="ECO:0000256" key="1">
    <source>
        <dbReference type="SAM" id="MobiDB-lite"/>
    </source>
</evidence>